<evidence type="ECO:0000313" key="4">
    <source>
        <dbReference type="Proteomes" id="UP001499951"/>
    </source>
</evidence>
<dbReference type="SUPFAM" id="SSF69318">
    <property type="entry name" value="Integrin alpha N-terminal domain"/>
    <property type="match status" value="1"/>
</dbReference>
<keyword evidence="1" id="KW-0732">Signal</keyword>
<dbReference type="Gene3D" id="2.160.20.10">
    <property type="entry name" value="Single-stranded right-handed beta-helix, Pectin lyase-like"/>
    <property type="match status" value="1"/>
</dbReference>
<proteinExistence type="predicted"/>
<dbReference type="Pfam" id="PF13229">
    <property type="entry name" value="Beta_helix"/>
    <property type="match status" value="1"/>
</dbReference>
<dbReference type="Proteomes" id="UP001499951">
    <property type="component" value="Unassembled WGS sequence"/>
</dbReference>
<dbReference type="PANTHER" id="PTHR46580">
    <property type="entry name" value="SENSOR KINASE-RELATED"/>
    <property type="match status" value="1"/>
</dbReference>
<dbReference type="InterPro" id="IPR013517">
    <property type="entry name" value="FG-GAP"/>
</dbReference>
<dbReference type="PANTHER" id="PTHR46580:SF2">
    <property type="entry name" value="MAM DOMAIN-CONTAINING PROTEIN"/>
    <property type="match status" value="1"/>
</dbReference>
<protein>
    <recommendedName>
        <fullName evidence="2">Right handed beta helix domain-containing protein</fullName>
    </recommendedName>
</protein>
<dbReference type="InterPro" id="IPR028994">
    <property type="entry name" value="Integrin_alpha_N"/>
</dbReference>
<keyword evidence="4" id="KW-1185">Reference proteome</keyword>
<evidence type="ECO:0000313" key="3">
    <source>
        <dbReference type="EMBL" id="GAA0568815.1"/>
    </source>
</evidence>
<feature type="domain" description="Right handed beta helix" evidence="2">
    <location>
        <begin position="44"/>
        <end position="139"/>
    </location>
</feature>
<dbReference type="InterPro" id="IPR012334">
    <property type="entry name" value="Pectin_lyas_fold"/>
</dbReference>
<reference evidence="3 4" key="1">
    <citation type="journal article" date="2019" name="Int. J. Syst. Evol. Microbiol.">
        <title>The Global Catalogue of Microorganisms (GCM) 10K type strain sequencing project: providing services to taxonomists for standard genome sequencing and annotation.</title>
        <authorList>
            <consortium name="The Broad Institute Genomics Platform"/>
            <consortium name="The Broad Institute Genome Sequencing Center for Infectious Disease"/>
            <person name="Wu L."/>
            <person name="Ma J."/>
        </authorList>
    </citation>
    <scope>NUCLEOTIDE SEQUENCE [LARGE SCALE GENOMIC DNA]</scope>
    <source>
        <strain evidence="3 4">JCM 15089</strain>
    </source>
</reference>
<comment type="caution">
    <text evidence="3">The sequence shown here is derived from an EMBL/GenBank/DDBJ whole genome shotgun (WGS) entry which is preliminary data.</text>
</comment>
<evidence type="ECO:0000256" key="1">
    <source>
        <dbReference type="ARBA" id="ARBA00022729"/>
    </source>
</evidence>
<evidence type="ECO:0000259" key="2">
    <source>
        <dbReference type="Pfam" id="PF13229"/>
    </source>
</evidence>
<dbReference type="RefSeq" id="WP_166929806.1">
    <property type="nucleotide sequence ID" value="NZ_BAAADD010000004.1"/>
</dbReference>
<dbReference type="InterPro" id="IPR006626">
    <property type="entry name" value="PbH1"/>
</dbReference>
<dbReference type="InterPro" id="IPR011050">
    <property type="entry name" value="Pectin_lyase_fold/virulence"/>
</dbReference>
<dbReference type="InterPro" id="IPR039448">
    <property type="entry name" value="Beta_helix"/>
</dbReference>
<dbReference type="Gene3D" id="2.40.128.340">
    <property type="match status" value="1"/>
</dbReference>
<dbReference type="SUPFAM" id="SSF51126">
    <property type="entry name" value="Pectin lyase-like"/>
    <property type="match status" value="1"/>
</dbReference>
<dbReference type="SMART" id="SM00710">
    <property type="entry name" value="PbH1"/>
    <property type="match status" value="8"/>
</dbReference>
<name>A0ABN1ELF1_9PROT</name>
<dbReference type="Gene3D" id="2.130.10.130">
    <property type="entry name" value="Integrin alpha, N-terminal"/>
    <property type="match status" value="1"/>
</dbReference>
<dbReference type="EMBL" id="BAAADD010000004">
    <property type="protein sequence ID" value="GAA0568815.1"/>
    <property type="molecule type" value="Genomic_DNA"/>
</dbReference>
<organism evidence="3 4">
    <name type="scientific">Rhizomicrobium electricum</name>
    <dbReference type="NCBI Taxonomy" id="480070"/>
    <lineage>
        <taxon>Bacteria</taxon>
        <taxon>Pseudomonadati</taxon>
        <taxon>Pseudomonadota</taxon>
        <taxon>Alphaproteobacteria</taxon>
        <taxon>Micropepsales</taxon>
        <taxon>Micropepsaceae</taxon>
        <taxon>Rhizomicrobium</taxon>
    </lineage>
</organism>
<gene>
    <name evidence="3" type="ORF">GCM10008942_16800</name>
</gene>
<dbReference type="Pfam" id="PF13517">
    <property type="entry name" value="FG-GAP_3"/>
    <property type="match status" value="2"/>
</dbReference>
<accession>A0ABN1ELF1</accession>
<sequence length="603" mass="62593">MSIITIGKGQMYSCPYYAAPHVQSGDIVEIFPGTYGGAWFWSSNITIKGMGPGVVIQGSLTQGKGLFVLSGANVTVDNITFKNANNYDGNGAGINFTGTNLTVTNSRFLNNQDGILTAPNGGSTITVKNSTFDGNGSNAGAHGAAHAIYAGMAKLLDVENSTFTNTQQGHAIKSRAKNTIIKNNSITDGLTGTSSYLIDIPNGGAATITGNYLEKGPNSANSSYAITMGEEGATNPAGPIVVANNTFVNDDKAGVNFVHNQTGNADFTVANNTISGLKTTILTGKGAVIDPQLSSGPAWPTTSVIVPAKPLATDFNADGKADILLQNASGQVIVWTMDGTAKTGSATLRDPGSSWKVIAGGDFNGDGRTDVVLQNNYADVQIWTFDGISLTNAATVNTKMETSWHVIGVGDFNGDGKADLLFQNNDHRVWVWLMDGTAKTANLIVGNPGAAWNTIGAADFDGNGKSDILFQNTSNGSIQIWSMNGTTVASKTTVSTSPGAGWKAVATGDFDGDHRSDILFQNANGQVMTWQMNGAAVKSSAVLGNPVTGWLVAGSDDYNGDGKDDVLFQNTSGQTMVWTMNGLNVLAKGPVNSAGTGWHAVAG</sequence>